<dbReference type="Gene3D" id="3.10.180.10">
    <property type="entry name" value="2,3-Dihydroxybiphenyl 1,2-Dioxygenase, domain 1"/>
    <property type="match status" value="2"/>
</dbReference>
<dbReference type="AlphaFoldDB" id="A0A7Y9I708"/>
<keyword evidence="3" id="KW-1185">Reference proteome</keyword>
<sequence length="248" mass="27143">MIAWLTAFLDGPAETFGAVVRFWQRVTGSGLSAYRGDRGQFATLLPPDGDSYLRVQLTEAGEPGNHLDLHVADIGRAGDRAVELGATIGFREPGLIVAASPGGFPFCLVTHHGERFRSLPYGRPGSLVDQLCLDIPTERYDSEAVFWSELTGWPHRPGSRPEFGYLARPDELPLRILLQRTGDPADSPVRAHLDLACADREAEAARHQELGAERLADGPHWITLADPAGRRYCVTARNPVTGRLSRRA</sequence>
<dbReference type="RefSeq" id="WP_179751351.1">
    <property type="nucleotide sequence ID" value="NZ_JACCBU010000001.1"/>
</dbReference>
<dbReference type="InterPro" id="IPR029068">
    <property type="entry name" value="Glyas_Bleomycin-R_OHBP_Dase"/>
</dbReference>
<reference evidence="2 3" key="1">
    <citation type="submission" date="2020-07" db="EMBL/GenBank/DDBJ databases">
        <title>Sequencing the genomes of 1000 actinobacteria strains.</title>
        <authorList>
            <person name="Klenk H.-P."/>
        </authorList>
    </citation>
    <scope>NUCLEOTIDE SEQUENCE [LARGE SCALE GENOMIC DNA]</scope>
    <source>
        <strain evidence="2 3">DSM 22083</strain>
    </source>
</reference>
<accession>A0A7Y9I708</accession>
<feature type="domain" description="Glyoxalase-like" evidence="1">
    <location>
        <begin position="9"/>
        <end position="109"/>
    </location>
</feature>
<evidence type="ECO:0000259" key="1">
    <source>
        <dbReference type="Pfam" id="PF18029"/>
    </source>
</evidence>
<dbReference type="Pfam" id="PF18029">
    <property type="entry name" value="Glyoxalase_6"/>
    <property type="match status" value="2"/>
</dbReference>
<feature type="domain" description="Glyoxalase-like" evidence="1">
    <location>
        <begin position="130"/>
        <end position="235"/>
    </location>
</feature>
<proteinExistence type="predicted"/>
<dbReference type="Proteomes" id="UP000569914">
    <property type="component" value="Unassembled WGS sequence"/>
</dbReference>
<comment type="caution">
    <text evidence="2">The sequence shown here is derived from an EMBL/GenBank/DDBJ whole genome shotgun (WGS) entry which is preliminary data.</text>
</comment>
<name>A0A7Y9I708_9ACTN</name>
<dbReference type="InterPro" id="IPR041581">
    <property type="entry name" value="Glyoxalase_6"/>
</dbReference>
<dbReference type="PANTHER" id="PTHR35908:SF1">
    <property type="entry name" value="CONSERVED PROTEIN"/>
    <property type="match status" value="1"/>
</dbReference>
<dbReference type="SUPFAM" id="SSF54593">
    <property type="entry name" value="Glyoxalase/Bleomycin resistance protein/Dihydroxybiphenyl dioxygenase"/>
    <property type="match status" value="2"/>
</dbReference>
<protein>
    <recommendedName>
        <fullName evidence="1">Glyoxalase-like domain-containing protein</fullName>
    </recommendedName>
</protein>
<evidence type="ECO:0000313" key="2">
    <source>
        <dbReference type="EMBL" id="NYE71303.1"/>
    </source>
</evidence>
<dbReference type="EMBL" id="JACCBU010000001">
    <property type="protein sequence ID" value="NYE71303.1"/>
    <property type="molecule type" value="Genomic_DNA"/>
</dbReference>
<organism evidence="2 3">
    <name type="scientific">Microlunatus parietis</name>
    <dbReference type="NCBI Taxonomy" id="682979"/>
    <lineage>
        <taxon>Bacteria</taxon>
        <taxon>Bacillati</taxon>
        <taxon>Actinomycetota</taxon>
        <taxon>Actinomycetes</taxon>
        <taxon>Propionibacteriales</taxon>
        <taxon>Propionibacteriaceae</taxon>
        <taxon>Microlunatus</taxon>
    </lineage>
</organism>
<gene>
    <name evidence="2" type="ORF">BKA15_002632</name>
</gene>
<dbReference type="PANTHER" id="PTHR35908">
    <property type="entry name" value="HYPOTHETICAL FUSION PROTEIN"/>
    <property type="match status" value="1"/>
</dbReference>
<evidence type="ECO:0000313" key="3">
    <source>
        <dbReference type="Proteomes" id="UP000569914"/>
    </source>
</evidence>